<sequence>MEPDEGVNLSHYTAEPFVFDRTRTYDQTEFGNGKPRGLWLSVDGEDDWPAWCRNEQFRLETLEHRAVFTIAADAEVLRIGNLGELKAFTAEYRDHPAFAGTDLGSHWIDWPRVAARYDGILITPYLWDARYDLNSMWYYGWDCASGCVWNLAALVPADVLEVTS</sequence>
<keyword evidence="2" id="KW-1185">Reference proteome</keyword>
<dbReference type="Proteomes" id="UP000832097">
    <property type="component" value="Chromosome"/>
</dbReference>
<gene>
    <name evidence="1" type="ORF">MTO99_07040</name>
</gene>
<evidence type="ECO:0000313" key="1">
    <source>
        <dbReference type="EMBL" id="UOE45506.1"/>
    </source>
</evidence>
<accession>A0ABY4C5Z3</accession>
<protein>
    <recommendedName>
        <fullName evidence="3">RES domain-containing protein</fullName>
    </recommendedName>
</protein>
<proteinExistence type="predicted"/>
<dbReference type="RefSeq" id="WP_243558105.1">
    <property type="nucleotide sequence ID" value="NZ_CP094528.1"/>
</dbReference>
<name>A0ABY4C5Z3_9MICO</name>
<evidence type="ECO:0000313" key="2">
    <source>
        <dbReference type="Proteomes" id="UP000832097"/>
    </source>
</evidence>
<dbReference type="EMBL" id="CP094528">
    <property type="protein sequence ID" value="UOE45506.1"/>
    <property type="molecule type" value="Genomic_DNA"/>
</dbReference>
<evidence type="ECO:0008006" key="3">
    <source>
        <dbReference type="Google" id="ProtNLM"/>
    </source>
</evidence>
<organism evidence="1 2">
    <name type="scientific">Agromyces larvae</name>
    <dbReference type="NCBI Taxonomy" id="2929802"/>
    <lineage>
        <taxon>Bacteria</taxon>
        <taxon>Bacillati</taxon>
        <taxon>Actinomycetota</taxon>
        <taxon>Actinomycetes</taxon>
        <taxon>Micrococcales</taxon>
        <taxon>Microbacteriaceae</taxon>
        <taxon>Agromyces</taxon>
    </lineage>
</organism>
<reference evidence="1 2" key="1">
    <citation type="submission" date="2022-03" db="EMBL/GenBank/DDBJ databases">
        <title>Mucilaginibacter sp. isolated from the gut of Protaetia brevitarsis seulensis larvae.</title>
        <authorList>
            <person name="Won M."/>
            <person name="Kim S.-J."/>
            <person name="Kwon S.-W."/>
        </authorList>
    </citation>
    <scope>NUCLEOTIDE SEQUENCE [LARGE SCALE GENOMIC DNA]</scope>
    <source>
        <strain evidence="1 2">CFWR-12</strain>
    </source>
</reference>